<dbReference type="Proteomes" id="UP001169764">
    <property type="component" value="Unassembled WGS sequence"/>
</dbReference>
<dbReference type="EC" id="2.7.7.3" evidence="9"/>
<feature type="binding site" evidence="9">
    <location>
        <position position="99"/>
    </location>
    <ligand>
        <name>ATP</name>
        <dbReference type="ChEBI" id="CHEBI:30616"/>
    </ligand>
</feature>
<feature type="binding site" evidence="9">
    <location>
        <position position="9"/>
    </location>
    <ligand>
        <name>substrate</name>
    </ligand>
</feature>
<comment type="caution">
    <text evidence="11">The sequence shown here is derived from an EMBL/GenBank/DDBJ whole genome shotgun (WGS) entry which is preliminary data.</text>
</comment>
<dbReference type="RefSeq" id="WP_303540999.1">
    <property type="nucleotide sequence ID" value="NZ_JAUOTP010000002.1"/>
</dbReference>
<evidence type="ECO:0000256" key="5">
    <source>
        <dbReference type="ARBA" id="ARBA00022840"/>
    </source>
</evidence>
<feature type="binding site" evidence="9">
    <location>
        <position position="41"/>
    </location>
    <ligand>
        <name>substrate</name>
    </ligand>
</feature>
<dbReference type="InterPro" id="IPR004821">
    <property type="entry name" value="Cyt_trans-like"/>
</dbReference>
<evidence type="ECO:0000256" key="6">
    <source>
        <dbReference type="ARBA" id="ARBA00022842"/>
    </source>
</evidence>
<feature type="binding site" evidence="9">
    <location>
        <begin position="89"/>
        <end position="91"/>
    </location>
    <ligand>
        <name>ATP</name>
        <dbReference type="ChEBI" id="CHEBI:30616"/>
    </ligand>
</feature>
<comment type="pathway">
    <text evidence="9">Cofactor biosynthesis; coenzyme A biosynthesis; CoA from (R)-pantothenate: step 4/5.</text>
</comment>
<comment type="subcellular location">
    <subcellularLocation>
        <location evidence="9">Cytoplasm</location>
    </subcellularLocation>
</comment>
<proteinExistence type="inferred from homology"/>
<dbReference type="InterPro" id="IPR001980">
    <property type="entry name" value="PPAT"/>
</dbReference>
<evidence type="ECO:0000256" key="2">
    <source>
        <dbReference type="ARBA" id="ARBA00022679"/>
    </source>
</evidence>
<dbReference type="PANTHER" id="PTHR21342:SF1">
    <property type="entry name" value="PHOSPHOPANTETHEINE ADENYLYLTRANSFERASE"/>
    <property type="match status" value="1"/>
</dbReference>
<comment type="similarity">
    <text evidence="9">Belongs to the bacterial CoaD family.</text>
</comment>
<keyword evidence="12" id="KW-1185">Reference proteome</keyword>
<comment type="function">
    <text evidence="9">Reversibly transfers an adenylyl group from ATP to 4'-phosphopantetheine, yielding dephospho-CoA (dPCoA) and pyrophosphate.</text>
</comment>
<dbReference type="GO" id="GO:0004595">
    <property type="term" value="F:pantetheine-phosphate adenylyltransferase activity"/>
    <property type="evidence" value="ECO:0007669"/>
    <property type="project" value="UniProtKB-EC"/>
</dbReference>
<evidence type="ECO:0000256" key="9">
    <source>
        <dbReference type="HAMAP-Rule" id="MF_00151"/>
    </source>
</evidence>
<protein>
    <recommendedName>
        <fullName evidence="9">Phosphopantetheine adenylyltransferase</fullName>
        <ecNumber evidence="9">2.7.7.3</ecNumber>
    </recommendedName>
    <alternativeName>
        <fullName evidence="9">Dephospho-CoA pyrophosphorylase</fullName>
    </alternativeName>
    <alternativeName>
        <fullName evidence="9">Pantetheine-phosphate adenylyltransferase</fullName>
        <shortName evidence="9">PPAT</shortName>
    </alternativeName>
</protein>
<feature type="domain" description="Cytidyltransferase-like" evidence="10">
    <location>
        <begin position="5"/>
        <end position="134"/>
    </location>
</feature>
<gene>
    <name evidence="9 11" type="primary">coaD</name>
    <name evidence="11" type="ORF">Q4F19_05145</name>
</gene>
<evidence type="ECO:0000313" key="11">
    <source>
        <dbReference type="EMBL" id="MDO6413761.1"/>
    </source>
</evidence>
<accession>A0ABT8Y613</accession>
<dbReference type="NCBIfam" id="TIGR00125">
    <property type="entry name" value="cyt_tran_rel"/>
    <property type="match status" value="1"/>
</dbReference>
<feature type="binding site" evidence="9">
    <location>
        <position position="88"/>
    </location>
    <ligand>
        <name>substrate</name>
    </ligand>
</feature>
<keyword evidence="5 9" id="KW-0067">ATP-binding</keyword>
<keyword evidence="1 9" id="KW-0963">Cytoplasm</keyword>
<keyword evidence="7 9" id="KW-0173">Coenzyme A biosynthesis</keyword>
<comment type="catalytic activity">
    <reaction evidence="8 9">
        <text>(R)-4'-phosphopantetheine + ATP + H(+) = 3'-dephospho-CoA + diphosphate</text>
        <dbReference type="Rhea" id="RHEA:19801"/>
        <dbReference type="ChEBI" id="CHEBI:15378"/>
        <dbReference type="ChEBI" id="CHEBI:30616"/>
        <dbReference type="ChEBI" id="CHEBI:33019"/>
        <dbReference type="ChEBI" id="CHEBI:57328"/>
        <dbReference type="ChEBI" id="CHEBI:61723"/>
        <dbReference type="EC" id="2.7.7.3"/>
    </reaction>
</comment>
<evidence type="ECO:0000313" key="12">
    <source>
        <dbReference type="Proteomes" id="UP001169764"/>
    </source>
</evidence>
<name>A0ABT8Y613_9SPHN</name>
<feature type="binding site" evidence="9">
    <location>
        <begin position="9"/>
        <end position="10"/>
    </location>
    <ligand>
        <name>ATP</name>
        <dbReference type="ChEBI" id="CHEBI:30616"/>
    </ligand>
</feature>
<evidence type="ECO:0000256" key="1">
    <source>
        <dbReference type="ARBA" id="ARBA00022490"/>
    </source>
</evidence>
<keyword evidence="4 9" id="KW-0547">Nucleotide-binding</keyword>
<dbReference type="Pfam" id="PF01467">
    <property type="entry name" value="CTP_transf_like"/>
    <property type="match status" value="1"/>
</dbReference>
<dbReference type="SUPFAM" id="SSF52374">
    <property type="entry name" value="Nucleotidylyl transferase"/>
    <property type="match status" value="1"/>
</dbReference>
<feature type="binding site" evidence="9">
    <location>
        <position position="17"/>
    </location>
    <ligand>
        <name>ATP</name>
        <dbReference type="ChEBI" id="CHEBI:30616"/>
    </ligand>
</feature>
<evidence type="ECO:0000256" key="7">
    <source>
        <dbReference type="ARBA" id="ARBA00022993"/>
    </source>
</evidence>
<evidence type="ECO:0000256" key="3">
    <source>
        <dbReference type="ARBA" id="ARBA00022695"/>
    </source>
</evidence>
<dbReference type="EMBL" id="JAUOTP010000002">
    <property type="protein sequence ID" value="MDO6413761.1"/>
    <property type="molecule type" value="Genomic_DNA"/>
</dbReference>
<keyword evidence="2 9" id="KW-0808">Transferase</keyword>
<comment type="subunit">
    <text evidence="9">Homohexamer.</text>
</comment>
<dbReference type="PRINTS" id="PR01020">
    <property type="entry name" value="LPSBIOSNTHSS"/>
</dbReference>
<dbReference type="InterPro" id="IPR014729">
    <property type="entry name" value="Rossmann-like_a/b/a_fold"/>
</dbReference>
<dbReference type="HAMAP" id="MF_00151">
    <property type="entry name" value="PPAT_bact"/>
    <property type="match status" value="1"/>
</dbReference>
<evidence type="ECO:0000256" key="4">
    <source>
        <dbReference type="ARBA" id="ARBA00022741"/>
    </source>
</evidence>
<dbReference type="PANTHER" id="PTHR21342">
    <property type="entry name" value="PHOSPHOPANTETHEINE ADENYLYLTRANSFERASE"/>
    <property type="match status" value="1"/>
</dbReference>
<reference evidence="11" key="1">
    <citation type="submission" date="2023-07" db="EMBL/GenBank/DDBJ databases">
        <authorList>
            <person name="Kim M."/>
        </authorList>
    </citation>
    <scope>NUCLEOTIDE SEQUENCE</scope>
    <source>
        <strain evidence="11">BIUV-7</strain>
    </source>
</reference>
<organism evidence="11 12">
    <name type="scientific">Sphingomonas natans</name>
    <dbReference type="NCBI Taxonomy" id="3063330"/>
    <lineage>
        <taxon>Bacteria</taxon>
        <taxon>Pseudomonadati</taxon>
        <taxon>Pseudomonadota</taxon>
        <taxon>Alphaproteobacteria</taxon>
        <taxon>Sphingomonadales</taxon>
        <taxon>Sphingomonadaceae</taxon>
        <taxon>Sphingomonas</taxon>
    </lineage>
</organism>
<dbReference type="Gene3D" id="3.40.50.620">
    <property type="entry name" value="HUPs"/>
    <property type="match status" value="1"/>
</dbReference>
<evidence type="ECO:0000259" key="10">
    <source>
        <dbReference type="Pfam" id="PF01467"/>
    </source>
</evidence>
<sequence>MRTAVYPGTFDPPTLGHMDIIGRVAGMFDRLVVGVFTNAAKSPLFTIEERLAIMERETSGLGGRIEVCSAQGLLVDFAASVGAVAIVRGLRNAADFDYEAQMAGINGQLAPDIETIFLVAEPRLQPISSTLVKEIARGGGSIAAFVTPAVAAETNARLGH</sequence>
<evidence type="ECO:0000256" key="8">
    <source>
        <dbReference type="ARBA" id="ARBA00029346"/>
    </source>
</evidence>
<keyword evidence="6 9" id="KW-0460">Magnesium</keyword>
<keyword evidence="3 9" id="KW-0548">Nucleotidyltransferase</keyword>
<feature type="binding site" evidence="9">
    <location>
        <position position="74"/>
    </location>
    <ligand>
        <name>substrate</name>
    </ligand>
</feature>
<dbReference type="CDD" id="cd02163">
    <property type="entry name" value="PPAT"/>
    <property type="match status" value="1"/>
</dbReference>
<feature type="site" description="Transition state stabilizer" evidence="9">
    <location>
        <position position="17"/>
    </location>
</feature>
<comment type="cofactor">
    <cofactor evidence="9">
        <name>Mg(2+)</name>
        <dbReference type="ChEBI" id="CHEBI:18420"/>
    </cofactor>
</comment>
<feature type="binding site" evidence="9">
    <location>
        <begin position="124"/>
        <end position="130"/>
    </location>
    <ligand>
        <name>ATP</name>
        <dbReference type="ChEBI" id="CHEBI:30616"/>
    </ligand>
</feature>
<dbReference type="NCBIfam" id="TIGR01510">
    <property type="entry name" value="coaD_prev_kdtB"/>
    <property type="match status" value="1"/>
</dbReference>